<feature type="domain" description="Ketopantoate reductase N-terminal" evidence="13">
    <location>
        <begin position="3"/>
        <end position="148"/>
    </location>
</feature>
<dbReference type="PATRIC" id="fig|634498.28.peg.1324"/>
<dbReference type="InterPro" id="IPR013752">
    <property type="entry name" value="KPA_reductase"/>
</dbReference>
<evidence type="ECO:0000256" key="12">
    <source>
        <dbReference type="RuleBase" id="RU362068"/>
    </source>
</evidence>
<dbReference type="PANTHER" id="PTHR21708:SF26">
    <property type="entry name" value="2-DEHYDROPANTOATE 2-REDUCTASE"/>
    <property type="match status" value="1"/>
</dbReference>
<evidence type="ECO:0000259" key="13">
    <source>
        <dbReference type="Pfam" id="PF02558"/>
    </source>
</evidence>
<evidence type="ECO:0000313" key="15">
    <source>
        <dbReference type="EMBL" id="ADC47170.1"/>
    </source>
</evidence>
<gene>
    <name evidence="15" type="primary">panE</name>
    <name evidence="15" type="ordered locus">mru_1320</name>
</gene>
<dbReference type="UniPathway" id="UPA00241"/>
<dbReference type="Gene3D" id="1.10.1040.10">
    <property type="entry name" value="N-(1-d-carboxylethyl)-l-norvaline Dehydrogenase, domain 2"/>
    <property type="match status" value="1"/>
</dbReference>
<accession>D3E3Q9</accession>
<comment type="function">
    <text evidence="12">Catalyzes the NADPH-dependent reduction of ketopantoate into pantoic acid.</text>
</comment>
<dbReference type="InterPro" id="IPR051402">
    <property type="entry name" value="KPR-Related"/>
</dbReference>
<dbReference type="PANTHER" id="PTHR21708">
    <property type="entry name" value="PROBABLE 2-DEHYDROPANTOATE 2-REDUCTASE"/>
    <property type="match status" value="1"/>
</dbReference>
<organism evidence="15 16">
    <name type="scientific">Methanobrevibacter ruminantium (strain ATCC 35063 / DSM 1093 / JCM 13430 / OCM 146 / M1)</name>
    <name type="common">Methanobacterium ruminantium</name>
    <dbReference type="NCBI Taxonomy" id="634498"/>
    <lineage>
        <taxon>Archaea</taxon>
        <taxon>Methanobacteriati</taxon>
        <taxon>Methanobacteriota</taxon>
        <taxon>Methanomada group</taxon>
        <taxon>Methanobacteria</taxon>
        <taxon>Methanobacteriales</taxon>
        <taxon>Methanobacteriaceae</taxon>
        <taxon>Methanobrevibacter</taxon>
    </lineage>
</organism>
<evidence type="ECO:0000256" key="8">
    <source>
        <dbReference type="ARBA" id="ARBA00032024"/>
    </source>
</evidence>
<dbReference type="AlphaFoldDB" id="D3E3Q9"/>
<dbReference type="Pfam" id="PF02558">
    <property type="entry name" value="ApbA"/>
    <property type="match status" value="1"/>
</dbReference>
<dbReference type="InterPro" id="IPR003710">
    <property type="entry name" value="ApbA"/>
</dbReference>
<dbReference type="GO" id="GO:0015940">
    <property type="term" value="P:pantothenate biosynthetic process"/>
    <property type="evidence" value="ECO:0007669"/>
    <property type="project" value="InterPro"/>
</dbReference>
<feature type="domain" description="Ketopantoate reductase C-terminal" evidence="14">
    <location>
        <begin position="196"/>
        <end position="319"/>
    </location>
</feature>
<dbReference type="STRING" id="634498.mru_1320"/>
<protein>
    <recommendedName>
        <fullName evidence="4 12">2-dehydropantoate 2-reductase</fullName>
        <ecNumber evidence="3 12">1.1.1.169</ecNumber>
    </recommendedName>
    <alternativeName>
        <fullName evidence="8 12">Ketopantoate reductase</fullName>
    </alternativeName>
</protein>
<dbReference type="GO" id="GO:0015937">
    <property type="term" value="P:coenzyme A biosynthetic process"/>
    <property type="evidence" value="ECO:0007669"/>
    <property type="project" value="UniProtKB-UniPathway"/>
</dbReference>
<evidence type="ECO:0000256" key="5">
    <source>
        <dbReference type="ARBA" id="ARBA00022857"/>
    </source>
</evidence>
<keyword evidence="6 12" id="KW-0173">Coenzyme A biosynthesis</keyword>
<evidence type="ECO:0000256" key="9">
    <source>
        <dbReference type="ARBA" id="ARBA00047506"/>
    </source>
</evidence>
<dbReference type="FunFam" id="1.10.1040.10:FF:000017">
    <property type="entry name" value="2-dehydropantoate 2-reductase"/>
    <property type="match status" value="1"/>
</dbReference>
<dbReference type="Gene3D" id="3.40.50.720">
    <property type="entry name" value="NAD(P)-binding Rossmann-like Domain"/>
    <property type="match status" value="1"/>
</dbReference>
<dbReference type="EC" id="1.1.1.169" evidence="3 12"/>
<dbReference type="OrthoDB" id="201845at2157"/>
<evidence type="ECO:0000256" key="6">
    <source>
        <dbReference type="ARBA" id="ARBA00022993"/>
    </source>
</evidence>
<name>D3E3Q9_METRM</name>
<comment type="function">
    <text evidence="11">Catalyzes the NAD(P)H-dependent reduction of ketopantoate into pantoic acid.</text>
</comment>
<sequence>MNILINGTGAIGIGLGASMISQGANVSFFAREETANAIRKNGIKRTGIFNHYSFGPESFKVYTDYKDIPDNEFDFVLVSSKTIANDDISRKLNEHKSILKEDAKIIIFQNGFANDEPYLRFFPKEQVYCARVITGFKRPERYISEVTVHTEPILLGSLQKDDDGEFIDSRPVSIISKMINDSGIPSETTEELDKFLWAKMLYNCSLNPLGAILNGNYGKLMENEYSVKIMNELIDEIFEVIKASGYRTNWDSPEEYREVFYSKLVPDTYNHRSSTLQDISKRQKTEIDTLNGKVIELGEKYGVDVSVNKTIYNIIKTIESEF</sequence>
<evidence type="ECO:0000256" key="7">
    <source>
        <dbReference type="ARBA" id="ARBA00023002"/>
    </source>
</evidence>
<dbReference type="GO" id="GO:0008677">
    <property type="term" value="F:2-dehydropantoate 2-reductase activity"/>
    <property type="evidence" value="ECO:0007669"/>
    <property type="project" value="UniProtKB-EC"/>
</dbReference>
<reference evidence="15 16" key="1">
    <citation type="journal article" date="2010" name="PLoS ONE">
        <title>The genome sequence of the rumen methanogen Methanobrevibacter ruminantium reveals new possibilities for controlling ruminant methane emissions.</title>
        <authorList>
            <person name="Leahy S.C."/>
            <person name="Kelly W.J."/>
            <person name="Altermann E."/>
            <person name="Ronimus R.S."/>
            <person name="Yeoman C.J."/>
            <person name="Pacheco D.M."/>
            <person name="Li D."/>
            <person name="Kong Z."/>
            <person name="McTavish S."/>
            <person name="Sang C."/>
            <person name="Lambie S.C."/>
            <person name="Janssen P.H."/>
            <person name="Dey D."/>
            <person name="Attwood G.T."/>
        </authorList>
    </citation>
    <scope>NUCLEOTIDE SEQUENCE [LARGE SCALE GENOMIC DNA]</scope>
    <source>
        <strain evidence="16">ATCC 35063 / DSM 1093 / JCM 13430 / OCM 146 / M1</strain>
    </source>
</reference>
<dbReference type="SUPFAM" id="SSF48179">
    <property type="entry name" value="6-phosphogluconate dehydrogenase C-terminal domain-like"/>
    <property type="match status" value="1"/>
</dbReference>
<evidence type="ECO:0000256" key="10">
    <source>
        <dbReference type="ARBA" id="ARBA00048196"/>
    </source>
</evidence>
<evidence type="ECO:0000256" key="11">
    <source>
        <dbReference type="ARBA" id="ARBA00056765"/>
    </source>
</evidence>
<evidence type="ECO:0000256" key="3">
    <source>
        <dbReference type="ARBA" id="ARBA00013014"/>
    </source>
</evidence>
<dbReference type="Pfam" id="PF08546">
    <property type="entry name" value="ApbA_C"/>
    <property type="match status" value="1"/>
</dbReference>
<evidence type="ECO:0000313" key="16">
    <source>
        <dbReference type="Proteomes" id="UP000008680"/>
    </source>
</evidence>
<dbReference type="KEGG" id="mru:mru_1320"/>
<dbReference type="InterPro" id="IPR013328">
    <property type="entry name" value="6PGD_dom2"/>
</dbReference>
<dbReference type="NCBIfam" id="TIGR00745">
    <property type="entry name" value="apbA_panE"/>
    <property type="match status" value="1"/>
</dbReference>
<dbReference type="GeneID" id="8770971"/>
<dbReference type="RefSeq" id="WP_012956119.1">
    <property type="nucleotide sequence ID" value="NC_013790.1"/>
</dbReference>
<evidence type="ECO:0000256" key="4">
    <source>
        <dbReference type="ARBA" id="ARBA00019465"/>
    </source>
</evidence>
<comment type="similarity">
    <text evidence="2 12">Belongs to the ketopantoate reductase family.</text>
</comment>
<dbReference type="eggNOG" id="arCOG04139">
    <property type="taxonomic scope" value="Archaea"/>
</dbReference>
<evidence type="ECO:0000259" key="14">
    <source>
        <dbReference type="Pfam" id="PF08546"/>
    </source>
</evidence>
<evidence type="ECO:0000256" key="2">
    <source>
        <dbReference type="ARBA" id="ARBA00007870"/>
    </source>
</evidence>
<dbReference type="InterPro" id="IPR036291">
    <property type="entry name" value="NAD(P)-bd_dom_sf"/>
</dbReference>
<keyword evidence="5 12" id="KW-0521">NADP</keyword>
<keyword evidence="7 12" id="KW-0560">Oxidoreductase</keyword>
<proteinExistence type="inferred from homology"/>
<comment type="catalytic activity">
    <reaction evidence="9">
        <text>(R)-pantoate + NADP(+) = 2-dehydropantoate + NADPH + H(+)</text>
        <dbReference type="Rhea" id="RHEA:16233"/>
        <dbReference type="ChEBI" id="CHEBI:11561"/>
        <dbReference type="ChEBI" id="CHEBI:15378"/>
        <dbReference type="ChEBI" id="CHEBI:15980"/>
        <dbReference type="ChEBI" id="CHEBI:57783"/>
        <dbReference type="ChEBI" id="CHEBI:58349"/>
        <dbReference type="EC" id="1.1.1.169"/>
    </reaction>
    <physiologicalReaction direction="right-to-left" evidence="9">
        <dbReference type="Rhea" id="RHEA:16235"/>
    </physiologicalReaction>
</comment>
<dbReference type="GO" id="GO:0005737">
    <property type="term" value="C:cytoplasm"/>
    <property type="evidence" value="ECO:0007669"/>
    <property type="project" value="TreeGrafter"/>
</dbReference>
<dbReference type="InterPro" id="IPR008927">
    <property type="entry name" value="6-PGluconate_DH-like_C_sf"/>
</dbReference>
<comment type="pathway">
    <text evidence="1 12">Cofactor biosynthesis; coenzyme A biosynthesis.</text>
</comment>
<dbReference type="InterPro" id="IPR013332">
    <property type="entry name" value="KPR_N"/>
</dbReference>
<dbReference type="HOGENOM" id="CLU_031468_0_0_2"/>
<keyword evidence="16" id="KW-1185">Reference proteome</keyword>
<comment type="catalytic activity">
    <reaction evidence="10">
        <text>(R)-pantoate + NAD(+) = 2-dehydropantoate + NADH + H(+)</text>
        <dbReference type="Rhea" id="RHEA:61292"/>
        <dbReference type="ChEBI" id="CHEBI:11561"/>
        <dbReference type="ChEBI" id="CHEBI:15378"/>
        <dbReference type="ChEBI" id="CHEBI:15980"/>
        <dbReference type="ChEBI" id="CHEBI:57540"/>
        <dbReference type="ChEBI" id="CHEBI:57945"/>
    </reaction>
    <physiologicalReaction direction="right-to-left" evidence="10">
        <dbReference type="Rhea" id="RHEA:61294"/>
    </physiologicalReaction>
</comment>
<evidence type="ECO:0000256" key="1">
    <source>
        <dbReference type="ARBA" id="ARBA00004724"/>
    </source>
</evidence>
<dbReference type="EMBL" id="CP001719">
    <property type="protein sequence ID" value="ADC47170.1"/>
    <property type="molecule type" value="Genomic_DNA"/>
</dbReference>
<dbReference type="SUPFAM" id="SSF51735">
    <property type="entry name" value="NAD(P)-binding Rossmann-fold domains"/>
    <property type="match status" value="1"/>
</dbReference>
<dbReference type="Proteomes" id="UP000008680">
    <property type="component" value="Chromosome"/>
</dbReference>